<feature type="transmembrane region" description="Helical" evidence="6">
    <location>
        <begin position="396"/>
        <end position="414"/>
    </location>
</feature>
<dbReference type="Gene3D" id="1.20.1250.20">
    <property type="entry name" value="MFS general substrate transporter like domains"/>
    <property type="match status" value="1"/>
</dbReference>
<name>A0A409XYB8_9AGAR</name>
<feature type="domain" description="Major facilitator superfamily (MFS) profile" evidence="7">
    <location>
        <begin position="26"/>
        <end position="498"/>
    </location>
</feature>
<dbReference type="EMBL" id="NHYE01001417">
    <property type="protein sequence ID" value="PPQ95711.1"/>
    <property type="molecule type" value="Genomic_DNA"/>
</dbReference>
<feature type="transmembrane region" description="Helical" evidence="6">
    <location>
        <begin position="156"/>
        <end position="180"/>
    </location>
</feature>
<evidence type="ECO:0000256" key="1">
    <source>
        <dbReference type="ARBA" id="ARBA00004141"/>
    </source>
</evidence>
<feature type="transmembrane region" description="Helical" evidence="6">
    <location>
        <begin position="474"/>
        <end position="494"/>
    </location>
</feature>
<dbReference type="GO" id="GO:0016020">
    <property type="term" value="C:membrane"/>
    <property type="evidence" value="ECO:0007669"/>
    <property type="project" value="UniProtKB-SubCell"/>
</dbReference>
<comment type="caution">
    <text evidence="8">The sequence shown here is derived from an EMBL/GenBank/DDBJ whole genome shotgun (WGS) entry which is preliminary data.</text>
</comment>
<organism evidence="8 9">
    <name type="scientific">Gymnopilus dilepis</name>
    <dbReference type="NCBI Taxonomy" id="231916"/>
    <lineage>
        <taxon>Eukaryota</taxon>
        <taxon>Fungi</taxon>
        <taxon>Dikarya</taxon>
        <taxon>Basidiomycota</taxon>
        <taxon>Agaricomycotina</taxon>
        <taxon>Agaricomycetes</taxon>
        <taxon>Agaricomycetidae</taxon>
        <taxon>Agaricales</taxon>
        <taxon>Agaricineae</taxon>
        <taxon>Hymenogastraceae</taxon>
        <taxon>Gymnopilus</taxon>
    </lineage>
</organism>
<feature type="transmembrane region" description="Helical" evidence="6">
    <location>
        <begin position="200"/>
        <end position="222"/>
    </location>
</feature>
<feature type="transmembrane region" description="Helical" evidence="6">
    <location>
        <begin position="67"/>
        <end position="90"/>
    </location>
</feature>
<keyword evidence="3 6" id="KW-0812">Transmembrane</keyword>
<dbReference type="PROSITE" id="PS50850">
    <property type="entry name" value="MFS"/>
    <property type="match status" value="1"/>
</dbReference>
<feature type="transmembrane region" description="Helical" evidence="6">
    <location>
        <begin position="368"/>
        <end position="390"/>
    </location>
</feature>
<feature type="transmembrane region" description="Helical" evidence="6">
    <location>
        <begin position="97"/>
        <end position="114"/>
    </location>
</feature>
<dbReference type="InParanoid" id="A0A409XYB8"/>
<dbReference type="PANTHER" id="PTHR23504:SF15">
    <property type="entry name" value="MAJOR FACILITATOR SUPERFAMILY (MFS) PROFILE DOMAIN-CONTAINING PROTEIN"/>
    <property type="match status" value="1"/>
</dbReference>
<evidence type="ECO:0000256" key="6">
    <source>
        <dbReference type="SAM" id="Phobius"/>
    </source>
</evidence>
<dbReference type="Pfam" id="PF07690">
    <property type="entry name" value="MFS_1"/>
    <property type="match status" value="1"/>
</dbReference>
<accession>A0A409XYB8</accession>
<feature type="transmembrane region" description="Helical" evidence="6">
    <location>
        <begin position="303"/>
        <end position="323"/>
    </location>
</feature>
<dbReference type="Proteomes" id="UP000284706">
    <property type="component" value="Unassembled WGS sequence"/>
</dbReference>
<keyword evidence="9" id="KW-1185">Reference proteome</keyword>
<dbReference type="GO" id="GO:0022857">
    <property type="term" value="F:transmembrane transporter activity"/>
    <property type="evidence" value="ECO:0007669"/>
    <property type="project" value="InterPro"/>
</dbReference>
<dbReference type="OrthoDB" id="419616at2759"/>
<keyword evidence="2" id="KW-0813">Transport</keyword>
<evidence type="ECO:0000313" key="9">
    <source>
        <dbReference type="Proteomes" id="UP000284706"/>
    </source>
</evidence>
<evidence type="ECO:0000256" key="4">
    <source>
        <dbReference type="ARBA" id="ARBA00022989"/>
    </source>
</evidence>
<evidence type="ECO:0000313" key="8">
    <source>
        <dbReference type="EMBL" id="PPQ95711.1"/>
    </source>
</evidence>
<proteinExistence type="predicted"/>
<dbReference type="PRINTS" id="PR01035">
    <property type="entry name" value="TCRTETA"/>
</dbReference>
<reference evidence="8 9" key="1">
    <citation type="journal article" date="2018" name="Evol. Lett.">
        <title>Horizontal gene cluster transfer increased hallucinogenic mushroom diversity.</title>
        <authorList>
            <person name="Reynolds H.T."/>
            <person name="Vijayakumar V."/>
            <person name="Gluck-Thaler E."/>
            <person name="Korotkin H.B."/>
            <person name="Matheny P.B."/>
            <person name="Slot J.C."/>
        </authorList>
    </citation>
    <scope>NUCLEOTIDE SEQUENCE [LARGE SCALE GENOMIC DNA]</scope>
    <source>
        <strain evidence="8 9">SRW20</strain>
    </source>
</reference>
<dbReference type="PANTHER" id="PTHR23504">
    <property type="entry name" value="MAJOR FACILITATOR SUPERFAMILY DOMAIN-CONTAINING PROTEIN 10"/>
    <property type="match status" value="1"/>
</dbReference>
<comment type="subcellular location">
    <subcellularLocation>
        <location evidence="1">Membrane</location>
        <topology evidence="1">Multi-pass membrane protein</topology>
    </subcellularLocation>
</comment>
<keyword evidence="4 6" id="KW-1133">Transmembrane helix</keyword>
<evidence type="ECO:0000259" key="7">
    <source>
        <dbReference type="PROSITE" id="PS50850"/>
    </source>
</evidence>
<dbReference type="SUPFAM" id="SSF103473">
    <property type="entry name" value="MFS general substrate transporter"/>
    <property type="match status" value="1"/>
</dbReference>
<evidence type="ECO:0000256" key="3">
    <source>
        <dbReference type="ARBA" id="ARBA00022692"/>
    </source>
</evidence>
<gene>
    <name evidence="8" type="ORF">CVT26_008354</name>
</gene>
<evidence type="ECO:0000256" key="2">
    <source>
        <dbReference type="ARBA" id="ARBA00022448"/>
    </source>
</evidence>
<dbReference type="InterPro" id="IPR036259">
    <property type="entry name" value="MFS_trans_sf"/>
</dbReference>
<protein>
    <recommendedName>
        <fullName evidence="7">Major facilitator superfamily (MFS) profile domain-containing protein</fullName>
    </recommendedName>
</protein>
<evidence type="ECO:0000256" key="5">
    <source>
        <dbReference type="ARBA" id="ARBA00023136"/>
    </source>
</evidence>
<dbReference type="AlphaFoldDB" id="A0A409XYB8"/>
<feature type="transmembrane region" description="Helical" evidence="6">
    <location>
        <begin position="335"/>
        <end position="356"/>
    </location>
</feature>
<dbReference type="InterPro" id="IPR020846">
    <property type="entry name" value="MFS_dom"/>
</dbReference>
<dbReference type="InterPro" id="IPR001958">
    <property type="entry name" value="Tet-R_TetA/multi-R_MdtG-like"/>
</dbReference>
<sequence length="508" mass="55005">MASDLLSSHNGHEHNPENPTPLPIARLLSVFLIQLSEPLTATVIYPFVNRLVRETGVTAGAEEKTGYYAGIIESAFFLSECATCVLWGYLSDRFGRRPTLLCTPLGLTISILLFGTSKLFWPLVLSRCLQGVFIGSLGVAKTVIAELTDPTNRGDAYAIIPFVWNAGITISPAIGGIFANPAEQWPHSFGRLLLLRRYPYLLPCSMAASCSFVAFIAAFFTLKETLPSKTYADDPQRTPKRPYGGHEALTQSTILRLPDTSGPSTCTCSTLIEANTSEHTTDPFGKVQHAVFTPDVNRVLINYFFLSFLEMANLVIVTLMYSTPMDLGGLGLEPFGIGLAMGLYGFFNSLFQVRFLGGFIRKYGAKKLYVLTFPGLLGCFGMYPVLSFLAQRSHEVSWVVIAGMIVQFACRSLITMSFSSLDVMLAESVPEGGPLDTVIGVAQMIGSASRTVAPAFASSLFSLTLERNLASGNLVYYVLLVMTVAGIGSSFSLVSSDTTAHENGSLSI</sequence>
<dbReference type="InterPro" id="IPR011701">
    <property type="entry name" value="MFS"/>
</dbReference>
<keyword evidence="5 6" id="KW-0472">Membrane</keyword>